<dbReference type="EMBL" id="AMQN01044108">
    <property type="status" value="NOT_ANNOTATED_CDS"/>
    <property type="molecule type" value="Genomic_DNA"/>
</dbReference>
<reference evidence="3" key="1">
    <citation type="submission" date="2012-12" db="EMBL/GenBank/DDBJ databases">
        <authorList>
            <person name="Hellsten U."/>
            <person name="Grimwood J."/>
            <person name="Chapman J.A."/>
            <person name="Shapiro H."/>
            <person name="Aerts A."/>
            <person name="Otillar R.P."/>
            <person name="Terry A.Y."/>
            <person name="Boore J.L."/>
            <person name="Simakov O."/>
            <person name="Marletaz F."/>
            <person name="Cho S.-J."/>
            <person name="Edsinger-Gonzales E."/>
            <person name="Havlak P."/>
            <person name="Kuo D.-H."/>
            <person name="Larsson T."/>
            <person name="Lv J."/>
            <person name="Arendt D."/>
            <person name="Savage R."/>
            <person name="Osoegawa K."/>
            <person name="de Jong P."/>
            <person name="Lindberg D.R."/>
            <person name="Seaver E.C."/>
            <person name="Weisblat D.A."/>
            <person name="Putnam N.H."/>
            <person name="Grigoriev I.V."/>
            <person name="Rokhsar D.S."/>
        </authorList>
    </citation>
    <scope>NUCLEOTIDE SEQUENCE</scope>
    <source>
        <strain evidence="3">I ESC-2004</strain>
    </source>
</reference>
<sequence length="146" mass="16592">VKVEDLPVGLYGNITLNDVQLAAAYYPILIDLAKHKHRLTYGELGECGSGFTGLFDPVKVRSDVYAYDWSEVTDEFDLYIKDIKASKKPRKKLSKSEATDVMAKYYQENRSAYPDEIRARRKDLIALIMDGLSEKEAFEQVASQCE</sequence>
<keyword evidence="3" id="KW-1185">Reference proteome</keyword>
<accession>R7UHA8</accession>
<evidence type="ECO:0000313" key="3">
    <source>
        <dbReference type="Proteomes" id="UP000014760"/>
    </source>
</evidence>
<evidence type="ECO:0000313" key="1">
    <source>
        <dbReference type="EMBL" id="ELU05565.1"/>
    </source>
</evidence>
<organism evidence="1">
    <name type="scientific">Capitella teleta</name>
    <name type="common">Polychaete worm</name>
    <dbReference type="NCBI Taxonomy" id="283909"/>
    <lineage>
        <taxon>Eukaryota</taxon>
        <taxon>Metazoa</taxon>
        <taxon>Spiralia</taxon>
        <taxon>Lophotrochozoa</taxon>
        <taxon>Annelida</taxon>
        <taxon>Polychaeta</taxon>
        <taxon>Sedentaria</taxon>
        <taxon>Scolecida</taxon>
        <taxon>Capitellidae</taxon>
        <taxon>Capitella</taxon>
    </lineage>
</organism>
<name>R7UHA8_CAPTE</name>
<dbReference type="AlphaFoldDB" id="R7UHA8"/>
<evidence type="ECO:0000313" key="2">
    <source>
        <dbReference type="EnsemblMetazoa" id="CapteP217200"/>
    </source>
</evidence>
<dbReference type="EnsemblMetazoa" id="CapteT217200">
    <property type="protein sequence ID" value="CapteP217200"/>
    <property type="gene ID" value="CapteG217200"/>
</dbReference>
<gene>
    <name evidence="1" type="ORF">CAPTEDRAFT_217200</name>
</gene>
<dbReference type="Proteomes" id="UP000014760">
    <property type="component" value="Unassembled WGS sequence"/>
</dbReference>
<protein>
    <submittedName>
        <fullName evidence="1 2">Uncharacterized protein</fullName>
    </submittedName>
</protein>
<proteinExistence type="predicted"/>
<reference evidence="1 3" key="2">
    <citation type="journal article" date="2013" name="Nature">
        <title>Insights into bilaterian evolution from three spiralian genomes.</title>
        <authorList>
            <person name="Simakov O."/>
            <person name="Marletaz F."/>
            <person name="Cho S.J."/>
            <person name="Edsinger-Gonzales E."/>
            <person name="Havlak P."/>
            <person name="Hellsten U."/>
            <person name="Kuo D.H."/>
            <person name="Larsson T."/>
            <person name="Lv J."/>
            <person name="Arendt D."/>
            <person name="Savage R."/>
            <person name="Osoegawa K."/>
            <person name="de Jong P."/>
            <person name="Grimwood J."/>
            <person name="Chapman J.A."/>
            <person name="Shapiro H."/>
            <person name="Aerts A."/>
            <person name="Otillar R.P."/>
            <person name="Terry A.Y."/>
            <person name="Boore J.L."/>
            <person name="Grigoriev I.V."/>
            <person name="Lindberg D.R."/>
            <person name="Seaver E.C."/>
            <person name="Weisblat D.A."/>
            <person name="Putnam N.H."/>
            <person name="Rokhsar D.S."/>
        </authorList>
    </citation>
    <scope>NUCLEOTIDE SEQUENCE</scope>
    <source>
        <strain evidence="1 3">I ESC-2004</strain>
    </source>
</reference>
<feature type="non-terminal residue" evidence="1">
    <location>
        <position position="1"/>
    </location>
</feature>
<dbReference type="EMBL" id="KB301383">
    <property type="protein sequence ID" value="ELU05565.1"/>
    <property type="molecule type" value="Genomic_DNA"/>
</dbReference>
<dbReference type="HOGENOM" id="CLU_1782059_0_0_1"/>
<reference evidence="2" key="3">
    <citation type="submission" date="2015-06" db="UniProtKB">
        <authorList>
            <consortium name="EnsemblMetazoa"/>
        </authorList>
    </citation>
    <scope>IDENTIFICATION</scope>
</reference>